<evidence type="ECO:0000256" key="3">
    <source>
        <dbReference type="ARBA" id="ARBA00022695"/>
    </source>
</evidence>
<feature type="domain" description="Integrase zinc-binding" evidence="10">
    <location>
        <begin position="266"/>
        <end position="324"/>
    </location>
</feature>
<evidence type="ECO:0000256" key="8">
    <source>
        <dbReference type="SAM" id="MobiDB-lite"/>
    </source>
</evidence>
<keyword evidence="7" id="KW-0695">RNA-directed DNA polymerase</keyword>
<keyword evidence="3" id="KW-0548">Nucleotidyltransferase</keyword>
<dbReference type="CDD" id="cd09274">
    <property type="entry name" value="RNase_HI_RT_Ty3"/>
    <property type="match status" value="1"/>
</dbReference>
<dbReference type="Pfam" id="PF17921">
    <property type="entry name" value="Integrase_H2C2"/>
    <property type="match status" value="1"/>
</dbReference>
<dbReference type="FunFam" id="1.10.340.70:FF:000001">
    <property type="entry name" value="Retrovirus-related Pol polyprotein from transposon gypsy-like Protein"/>
    <property type="match status" value="1"/>
</dbReference>
<feature type="non-terminal residue" evidence="11">
    <location>
        <position position="1"/>
    </location>
</feature>
<dbReference type="PANTHER" id="PTHR37984:SF5">
    <property type="entry name" value="PROTEIN NYNRIN-LIKE"/>
    <property type="match status" value="1"/>
</dbReference>
<dbReference type="InterPro" id="IPR043502">
    <property type="entry name" value="DNA/RNA_pol_sf"/>
</dbReference>
<dbReference type="Gene3D" id="3.30.420.10">
    <property type="entry name" value="Ribonuclease H-like superfamily/Ribonuclease H"/>
    <property type="match status" value="1"/>
</dbReference>
<dbReference type="SUPFAM" id="SSF56672">
    <property type="entry name" value="DNA/RNA polymerases"/>
    <property type="match status" value="1"/>
</dbReference>
<name>V5I9P2_ANOGL</name>
<accession>V5I9P2</accession>
<evidence type="ECO:0000259" key="10">
    <source>
        <dbReference type="Pfam" id="PF17921"/>
    </source>
</evidence>
<dbReference type="GO" id="GO:0003676">
    <property type="term" value="F:nucleic acid binding"/>
    <property type="evidence" value="ECO:0007669"/>
    <property type="project" value="InterPro"/>
</dbReference>
<feature type="region of interest" description="Disordered" evidence="8">
    <location>
        <begin position="124"/>
        <end position="157"/>
    </location>
</feature>
<organism evidence="11">
    <name type="scientific">Anoplophora glabripennis</name>
    <name type="common">Asian longhorn beetle</name>
    <name type="synonym">Anoplophora nobilis</name>
    <dbReference type="NCBI Taxonomy" id="217634"/>
    <lineage>
        <taxon>Eukaryota</taxon>
        <taxon>Metazoa</taxon>
        <taxon>Ecdysozoa</taxon>
        <taxon>Arthropoda</taxon>
        <taxon>Hexapoda</taxon>
        <taxon>Insecta</taxon>
        <taxon>Pterygota</taxon>
        <taxon>Neoptera</taxon>
        <taxon>Endopterygota</taxon>
        <taxon>Coleoptera</taxon>
        <taxon>Polyphaga</taxon>
        <taxon>Cucujiformia</taxon>
        <taxon>Chrysomeloidea</taxon>
        <taxon>Cerambycidae</taxon>
        <taxon>Lamiinae</taxon>
        <taxon>Lamiini</taxon>
        <taxon>Anoplophora</taxon>
    </lineage>
</organism>
<dbReference type="InterPro" id="IPR036397">
    <property type="entry name" value="RNaseH_sf"/>
</dbReference>
<dbReference type="SUPFAM" id="SSF53098">
    <property type="entry name" value="Ribonuclease H-like"/>
    <property type="match status" value="1"/>
</dbReference>
<evidence type="ECO:0000256" key="5">
    <source>
        <dbReference type="ARBA" id="ARBA00022759"/>
    </source>
</evidence>
<reference evidence="11" key="1">
    <citation type="submission" date="2013-07" db="EMBL/GenBank/DDBJ databases">
        <title>Midgut Transcriptome Profiling of Anoplphora glabripennis, a Lignocellulose Degrading, Wood-Boring Cerambycid.</title>
        <authorList>
            <person name="Scully E.D."/>
            <person name="Hoover K."/>
            <person name="Carlson J.E."/>
            <person name="Tien M."/>
            <person name="Geib S.M."/>
        </authorList>
    </citation>
    <scope>NUCLEOTIDE SEQUENCE</scope>
</reference>
<dbReference type="InterPro" id="IPR041373">
    <property type="entry name" value="RT_RNaseH"/>
</dbReference>
<dbReference type="GO" id="GO:0004519">
    <property type="term" value="F:endonuclease activity"/>
    <property type="evidence" value="ECO:0007669"/>
    <property type="project" value="UniProtKB-KW"/>
</dbReference>
<feature type="non-terminal residue" evidence="11">
    <location>
        <position position="386"/>
    </location>
</feature>
<evidence type="ECO:0000256" key="6">
    <source>
        <dbReference type="ARBA" id="ARBA00022801"/>
    </source>
</evidence>
<dbReference type="Pfam" id="PF17917">
    <property type="entry name" value="RT_RNaseH"/>
    <property type="match status" value="1"/>
</dbReference>
<keyword evidence="4" id="KW-0540">Nuclease</keyword>
<protein>
    <recommendedName>
        <fullName evidence="1">RNA-directed DNA polymerase</fullName>
        <ecNumber evidence="1">2.7.7.49</ecNumber>
    </recommendedName>
</protein>
<evidence type="ECO:0000259" key="9">
    <source>
        <dbReference type="Pfam" id="PF17917"/>
    </source>
</evidence>
<dbReference type="InterPro" id="IPR041588">
    <property type="entry name" value="Integrase_H2C2"/>
</dbReference>
<dbReference type="GO" id="GO:0003964">
    <property type="term" value="F:RNA-directed DNA polymerase activity"/>
    <property type="evidence" value="ECO:0007669"/>
    <property type="project" value="UniProtKB-KW"/>
</dbReference>
<keyword evidence="5" id="KW-0255">Endonuclease</keyword>
<dbReference type="Gene3D" id="1.10.340.70">
    <property type="match status" value="1"/>
</dbReference>
<evidence type="ECO:0000313" key="11">
    <source>
        <dbReference type="EMBL" id="JAB65876.1"/>
    </source>
</evidence>
<dbReference type="InterPro" id="IPR050951">
    <property type="entry name" value="Retrovirus_Pol_polyprotein"/>
</dbReference>
<evidence type="ECO:0000256" key="7">
    <source>
        <dbReference type="ARBA" id="ARBA00022918"/>
    </source>
</evidence>
<feature type="domain" description="Reverse transcriptase RNase H-like" evidence="9">
    <location>
        <begin position="7"/>
        <end position="111"/>
    </location>
</feature>
<keyword evidence="6" id="KW-0378">Hydrolase</keyword>
<dbReference type="FunFam" id="3.10.20.370:FF:000001">
    <property type="entry name" value="Retrovirus-related Pol polyprotein from transposon 17.6-like protein"/>
    <property type="match status" value="1"/>
</dbReference>
<dbReference type="GO" id="GO:0042575">
    <property type="term" value="C:DNA polymerase complex"/>
    <property type="evidence" value="ECO:0007669"/>
    <property type="project" value="UniProtKB-ARBA"/>
</dbReference>
<dbReference type="AlphaFoldDB" id="V5I9P2"/>
<evidence type="ECO:0000256" key="4">
    <source>
        <dbReference type="ARBA" id="ARBA00022722"/>
    </source>
</evidence>
<sequence length="386" mass="44643">LKLHRPDPNKKFVLQTDTSMVGMGAVLYQEGEQAEKLVISCASAKFSRAEVKYHANEQEVLAVVWACRKYRPLLEGREFLLRTDSRALYWLSKYQDERAKLTRYALLLQEFKFQVEHCPGRTNNLPDFLSRNPGNEEMSPLEEERMSPPSPPPEKEKKDIPLILQSAGQEDGTTVITHSRVPPICVQQLTLTQIDEEVQRPLYERIITAQQESPEYGETRLRIQRLQAGEEEADLPWKKTLRDQYVVRNGLVWYAGDGEEGLRLVVPINFWREVIHQYHDSVEAGHPGRDETIRKIASLYYWPAMKKQLKTYVRHCLICAATKHGGAWQERAPLKPRPPRRPWQVVSVDVMGPYETTTKKNRYLLVLVDVCSKWTEAIAIPKMTPR</sequence>
<dbReference type="EC" id="2.7.7.49" evidence="1"/>
<dbReference type="EMBL" id="GALX01002590">
    <property type="protein sequence ID" value="JAB65876.1"/>
    <property type="molecule type" value="Transcribed_RNA"/>
</dbReference>
<gene>
    <name evidence="11" type="primary">POL2</name>
</gene>
<dbReference type="PANTHER" id="PTHR37984">
    <property type="entry name" value="PROTEIN CBG26694"/>
    <property type="match status" value="1"/>
</dbReference>
<dbReference type="Gene3D" id="3.10.20.370">
    <property type="match status" value="1"/>
</dbReference>
<dbReference type="GO" id="GO:0016787">
    <property type="term" value="F:hydrolase activity"/>
    <property type="evidence" value="ECO:0007669"/>
    <property type="project" value="UniProtKB-KW"/>
</dbReference>
<keyword evidence="2" id="KW-0808">Transferase</keyword>
<proteinExistence type="predicted"/>
<evidence type="ECO:0000256" key="2">
    <source>
        <dbReference type="ARBA" id="ARBA00022679"/>
    </source>
</evidence>
<dbReference type="InterPro" id="IPR012337">
    <property type="entry name" value="RNaseH-like_sf"/>
</dbReference>
<evidence type="ECO:0000256" key="1">
    <source>
        <dbReference type="ARBA" id="ARBA00012493"/>
    </source>
</evidence>